<proteinExistence type="predicted"/>
<sequence length="156" mass="16810">MRVAYGAERNKSHVETSGDFESGTRHVRAGGRHAEELDGLGDLPRLRGTLERYQRRPQRLLLGSRKRRHGCLRVAGQHGVAANAPVRALLSGRLGQGHDARLRSCVRSAGEPRRLGLDAGHVHDRSAAAVGQSFGSAEHLADCSSGHQESALKRSG</sequence>
<gene>
    <name evidence="2" type="ORF">V5799_020091</name>
</gene>
<comment type="caution">
    <text evidence="2">The sequence shown here is derived from an EMBL/GenBank/DDBJ whole genome shotgun (WGS) entry which is preliminary data.</text>
</comment>
<organism evidence="2 3">
    <name type="scientific">Amblyomma americanum</name>
    <name type="common">Lone star tick</name>
    <dbReference type="NCBI Taxonomy" id="6943"/>
    <lineage>
        <taxon>Eukaryota</taxon>
        <taxon>Metazoa</taxon>
        <taxon>Ecdysozoa</taxon>
        <taxon>Arthropoda</taxon>
        <taxon>Chelicerata</taxon>
        <taxon>Arachnida</taxon>
        <taxon>Acari</taxon>
        <taxon>Parasitiformes</taxon>
        <taxon>Ixodida</taxon>
        <taxon>Ixodoidea</taxon>
        <taxon>Ixodidae</taxon>
        <taxon>Amblyomminae</taxon>
        <taxon>Amblyomma</taxon>
    </lineage>
</organism>
<dbReference type="Proteomes" id="UP001321473">
    <property type="component" value="Unassembled WGS sequence"/>
</dbReference>
<feature type="region of interest" description="Disordered" evidence="1">
    <location>
        <begin position="1"/>
        <end position="25"/>
    </location>
</feature>
<dbReference type="EMBL" id="JARKHS020010606">
    <property type="protein sequence ID" value="KAK8778566.1"/>
    <property type="molecule type" value="Genomic_DNA"/>
</dbReference>
<dbReference type="AlphaFoldDB" id="A0AAQ4EUU0"/>
<accession>A0AAQ4EUU0</accession>
<reference evidence="2 3" key="1">
    <citation type="journal article" date="2023" name="Arcadia Sci">
        <title>De novo assembly of a long-read Amblyomma americanum tick genome.</title>
        <authorList>
            <person name="Chou S."/>
            <person name="Poskanzer K.E."/>
            <person name="Rollins M."/>
            <person name="Thuy-Boun P.S."/>
        </authorList>
    </citation>
    <scope>NUCLEOTIDE SEQUENCE [LARGE SCALE GENOMIC DNA]</scope>
    <source>
        <strain evidence="2">F_SG_1</strain>
        <tissue evidence="2">Salivary glands</tissue>
    </source>
</reference>
<evidence type="ECO:0000313" key="2">
    <source>
        <dbReference type="EMBL" id="KAK8778566.1"/>
    </source>
</evidence>
<name>A0AAQ4EUU0_AMBAM</name>
<protein>
    <submittedName>
        <fullName evidence="2">Uncharacterized protein</fullName>
    </submittedName>
</protein>
<keyword evidence="3" id="KW-1185">Reference proteome</keyword>
<evidence type="ECO:0000313" key="3">
    <source>
        <dbReference type="Proteomes" id="UP001321473"/>
    </source>
</evidence>
<evidence type="ECO:0000256" key="1">
    <source>
        <dbReference type="SAM" id="MobiDB-lite"/>
    </source>
</evidence>